<name>A0ABV3HJJ7_9ACTN</name>
<feature type="signal peptide" evidence="5">
    <location>
        <begin position="1"/>
        <end position="23"/>
    </location>
</feature>
<reference evidence="7 8" key="1">
    <citation type="submission" date="2024-06" db="EMBL/GenBank/DDBJ databases">
        <title>The Natural Products Discovery Center: Release of the First 8490 Sequenced Strains for Exploring Actinobacteria Biosynthetic Diversity.</title>
        <authorList>
            <person name="Kalkreuter E."/>
            <person name="Kautsar S.A."/>
            <person name="Yang D."/>
            <person name="Bader C.D."/>
            <person name="Teijaro C.N."/>
            <person name="Fluegel L."/>
            <person name="Davis C.M."/>
            <person name="Simpson J.R."/>
            <person name="Lauterbach L."/>
            <person name="Steele A.D."/>
            <person name="Gui C."/>
            <person name="Meng S."/>
            <person name="Li G."/>
            <person name="Viehrig K."/>
            <person name="Ye F."/>
            <person name="Su P."/>
            <person name="Kiefer A.F."/>
            <person name="Nichols A."/>
            <person name="Cepeda A.J."/>
            <person name="Yan W."/>
            <person name="Fan B."/>
            <person name="Jiang Y."/>
            <person name="Adhikari A."/>
            <person name="Zheng C.-J."/>
            <person name="Schuster L."/>
            <person name="Cowan T.M."/>
            <person name="Smanski M.J."/>
            <person name="Chevrette M.G."/>
            <person name="De Carvalho L.P.S."/>
            <person name="Shen B."/>
        </authorList>
    </citation>
    <scope>NUCLEOTIDE SEQUENCE [LARGE SCALE GENOMIC DNA]</scope>
    <source>
        <strain evidence="7 8">NPDC049574</strain>
    </source>
</reference>
<dbReference type="InterPro" id="IPR051601">
    <property type="entry name" value="Serine_prot/Carboxylest_S33"/>
</dbReference>
<keyword evidence="8" id="KW-1185">Reference proteome</keyword>
<dbReference type="Gene3D" id="3.40.50.1820">
    <property type="entry name" value="alpha/beta hydrolase"/>
    <property type="match status" value="1"/>
</dbReference>
<evidence type="ECO:0000313" key="8">
    <source>
        <dbReference type="Proteomes" id="UP001552427"/>
    </source>
</evidence>
<dbReference type="GO" id="GO:0016787">
    <property type="term" value="F:hydrolase activity"/>
    <property type="evidence" value="ECO:0007669"/>
    <property type="project" value="UniProtKB-KW"/>
</dbReference>
<evidence type="ECO:0000256" key="1">
    <source>
        <dbReference type="ARBA" id="ARBA00010088"/>
    </source>
</evidence>
<keyword evidence="3 7" id="KW-0378">Hydrolase</keyword>
<evidence type="ECO:0000256" key="2">
    <source>
        <dbReference type="ARBA" id="ARBA00022729"/>
    </source>
</evidence>
<dbReference type="InterPro" id="IPR000073">
    <property type="entry name" value="AB_hydrolase_1"/>
</dbReference>
<dbReference type="EMBL" id="JBFARM010000019">
    <property type="protein sequence ID" value="MEV4292623.1"/>
    <property type="molecule type" value="Genomic_DNA"/>
</dbReference>
<feature type="domain" description="AB hydrolase-1" evidence="6">
    <location>
        <begin position="95"/>
        <end position="470"/>
    </location>
</feature>
<protein>
    <submittedName>
        <fullName evidence="7">Alpha/beta hydrolase</fullName>
    </submittedName>
</protein>
<gene>
    <name evidence="7" type="ORF">AB0K40_44550</name>
</gene>
<comment type="similarity">
    <text evidence="1">Belongs to the peptidase S33 family.</text>
</comment>
<organism evidence="7 8">
    <name type="scientific">Nonomuraea bangladeshensis</name>
    <dbReference type="NCBI Taxonomy" id="404385"/>
    <lineage>
        <taxon>Bacteria</taxon>
        <taxon>Bacillati</taxon>
        <taxon>Actinomycetota</taxon>
        <taxon>Actinomycetes</taxon>
        <taxon>Streptosporangiales</taxon>
        <taxon>Streptosporangiaceae</taxon>
        <taxon>Nonomuraea</taxon>
    </lineage>
</organism>
<evidence type="ECO:0000313" key="7">
    <source>
        <dbReference type="EMBL" id="MEV4292623.1"/>
    </source>
</evidence>
<dbReference type="PANTHER" id="PTHR43248:SF29">
    <property type="entry name" value="TRIPEPTIDYL AMINOPEPTIDASE"/>
    <property type="match status" value="1"/>
</dbReference>
<dbReference type="RefSeq" id="WP_364463126.1">
    <property type="nucleotide sequence ID" value="NZ_JBFARM010000019.1"/>
</dbReference>
<dbReference type="SUPFAM" id="SSF53474">
    <property type="entry name" value="alpha/beta-Hydrolases"/>
    <property type="match status" value="1"/>
</dbReference>
<dbReference type="Pfam" id="PF00561">
    <property type="entry name" value="Abhydrolase_1"/>
    <property type="match status" value="1"/>
</dbReference>
<feature type="region of interest" description="Disordered" evidence="4">
    <location>
        <begin position="496"/>
        <end position="529"/>
    </location>
</feature>
<keyword evidence="2 5" id="KW-0732">Signal</keyword>
<proteinExistence type="inferred from homology"/>
<feature type="chain" id="PRO_5046908263" evidence="5">
    <location>
        <begin position="24"/>
        <end position="529"/>
    </location>
</feature>
<comment type="caution">
    <text evidence="7">The sequence shown here is derived from an EMBL/GenBank/DDBJ whole genome shotgun (WGS) entry which is preliminary data.</text>
</comment>
<evidence type="ECO:0000256" key="4">
    <source>
        <dbReference type="SAM" id="MobiDB-lite"/>
    </source>
</evidence>
<dbReference type="Proteomes" id="UP001552427">
    <property type="component" value="Unassembled WGS sequence"/>
</dbReference>
<dbReference type="InterPro" id="IPR029058">
    <property type="entry name" value="AB_hydrolase_fold"/>
</dbReference>
<sequence>MRRPVLILALLLGLVAPLAPATAAGATAAPTATTGTTGATGAAPAVRWAPCAENAAVECGTLTVPIDWNNPRGGTFELALARRRASDPAARIGSLVINPGGPGGSGVDAVLGDWLGFTPEITSRFDVVGFDPRGVARSHPITCSLELAVQTPDPTALRGQADWNAMLAFNRRYADDCRRRTGPLFDHVHTGNVIRDLDALRAALGDDKLTYYGISYGTLIGQLYAERYPRRVRALALDSNMDHSLGTQAFLDTESWTAQDSFDEFVAWCGRTDTCALHGRDVRALWHELLAKAERGELTFPGQPDFVLRKLDLVGIAFSAFYGPIWRELAELLAAMESGTGTVSPLLAPMTAKKAAVAAEETINDASFVFCQDYALPVRDFREWDRLLRRSAAIAPDMLISSAAHPLTLTCQGTRTPNPQHRLKVDGSPTLLIGNSLHDPATPYPWAVNAAAQIGREARLLTYEGWGHGIYGHGECPTGAIDRYLVSGELPAKGARCPAVPPAEVSAKSAPRPYPGPRPGLPGWTYARR</sequence>
<evidence type="ECO:0000259" key="6">
    <source>
        <dbReference type="Pfam" id="PF00561"/>
    </source>
</evidence>
<evidence type="ECO:0000256" key="5">
    <source>
        <dbReference type="SAM" id="SignalP"/>
    </source>
</evidence>
<evidence type="ECO:0000256" key="3">
    <source>
        <dbReference type="ARBA" id="ARBA00022801"/>
    </source>
</evidence>
<accession>A0ABV3HJJ7</accession>
<dbReference type="PANTHER" id="PTHR43248">
    <property type="entry name" value="2-SUCCINYL-6-HYDROXY-2,4-CYCLOHEXADIENE-1-CARBOXYLATE SYNTHASE"/>
    <property type="match status" value="1"/>
</dbReference>